<organism evidence="7 8">
    <name type="scientific">Caloramator mitchellensis</name>
    <dbReference type="NCBI Taxonomy" id="908809"/>
    <lineage>
        <taxon>Bacteria</taxon>
        <taxon>Bacillati</taxon>
        <taxon>Bacillota</taxon>
        <taxon>Clostridia</taxon>
        <taxon>Eubacteriales</taxon>
        <taxon>Clostridiaceae</taxon>
        <taxon>Caloramator</taxon>
    </lineage>
</organism>
<dbReference type="CDD" id="cd06171">
    <property type="entry name" value="Sigma70_r4"/>
    <property type="match status" value="1"/>
</dbReference>
<feature type="domain" description="RNA polymerase sigma factor 70 region 4 type 2" evidence="6">
    <location>
        <begin position="117"/>
        <end position="169"/>
    </location>
</feature>
<keyword evidence="8" id="KW-1185">Reference proteome</keyword>
<dbReference type="PANTHER" id="PTHR43133">
    <property type="entry name" value="RNA POLYMERASE ECF-TYPE SIGMA FACTO"/>
    <property type="match status" value="1"/>
</dbReference>
<gene>
    <name evidence="7" type="primary">sigW_2</name>
    <name evidence="7" type="ORF">ABG79_00293</name>
</gene>
<dbReference type="NCBIfam" id="TIGR02937">
    <property type="entry name" value="sigma70-ECF"/>
    <property type="match status" value="1"/>
</dbReference>
<dbReference type="InterPro" id="IPR014284">
    <property type="entry name" value="RNA_pol_sigma-70_dom"/>
</dbReference>
<dbReference type="InterPro" id="IPR007627">
    <property type="entry name" value="RNA_pol_sigma70_r2"/>
</dbReference>
<dbReference type="Pfam" id="PF04542">
    <property type="entry name" value="Sigma70_r2"/>
    <property type="match status" value="1"/>
</dbReference>
<dbReference type="InterPro" id="IPR013324">
    <property type="entry name" value="RNA_pol_sigma_r3/r4-like"/>
</dbReference>
<evidence type="ECO:0000256" key="4">
    <source>
        <dbReference type="ARBA" id="ARBA00023163"/>
    </source>
</evidence>
<evidence type="ECO:0000256" key="1">
    <source>
        <dbReference type="ARBA" id="ARBA00010641"/>
    </source>
</evidence>
<dbReference type="EMBL" id="LKHP01000001">
    <property type="protein sequence ID" value="KRQ88124.1"/>
    <property type="molecule type" value="Genomic_DNA"/>
</dbReference>
<dbReference type="Pfam" id="PF08281">
    <property type="entry name" value="Sigma70_r4_2"/>
    <property type="match status" value="1"/>
</dbReference>
<dbReference type="InterPro" id="IPR039425">
    <property type="entry name" value="RNA_pol_sigma-70-like"/>
</dbReference>
<dbReference type="RefSeq" id="WP_057976363.1">
    <property type="nucleotide sequence ID" value="NZ_LKHP01000001.1"/>
</dbReference>
<dbReference type="OrthoDB" id="9784984at2"/>
<feature type="domain" description="RNA polymerase sigma-70 region 2" evidence="5">
    <location>
        <begin position="21"/>
        <end position="87"/>
    </location>
</feature>
<protein>
    <submittedName>
        <fullName evidence="7">ECF RNA polymerase sigma factor SigW</fullName>
    </submittedName>
</protein>
<accession>A0A0R3K438</accession>
<keyword evidence="3" id="KW-0731">Sigma factor</keyword>
<keyword evidence="2" id="KW-0805">Transcription regulation</keyword>
<dbReference type="GO" id="GO:0003677">
    <property type="term" value="F:DNA binding"/>
    <property type="evidence" value="ECO:0007669"/>
    <property type="project" value="InterPro"/>
</dbReference>
<evidence type="ECO:0000259" key="6">
    <source>
        <dbReference type="Pfam" id="PF08281"/>
    </source>
</evidence>
<dbReference type="GO" id="GO:0016987">
    <property type="term" value="F:sigma factor activity"/>
    <property type="evidence" value="ECO:0007669"/>
    <property type="project" value="UniProtKB-KW"/>
</dbReference>
<dbReference type="InterPro" id="IPR013249">
    <property type="entry name" value="RNA_pol_sigma70_r4_t2"/>
</dbReference>
<comment type="caution">
    <text evidence="7">The sequence shown here is derived from an EMBL/GenBank/DDBJ whole genome shotgun (WGS) entry which is preliminary data.</text>
</comment>
<reference evidence="7 8" key="1">
    <citation type="submission" date="2015-09" db="EMBL/GenBank/DDBJ databases">
        <title>Draft genome sequence of a Caloramator mitchellensis, a moderate thermophile from the Great Artesian Basin of Australia.</title>
        <authorList>
            <person name="Patel B.K."/>
        </authorList>
    </citation>
    <scope>NUCLEOTIDE SEQUENCE [LARGE SCALE GENOMIC DNA]</scope>
    <source>
        <strain evidence="7 8">VF08</strain>
    </source>
</reference>
<sequence>MEETILVQQCKDNDIDAFESLIKKFEGKIYNIAYYMLKNEHDAFDVTQEVAIKIYKSISAFKGDSKLSTWIYRITYNACLDYIKKRKDDLSLDEYIAAGDEKFEKAENVIENKELKEIIKKCILKLSEDFRTIIVLRDIHGFSYQEISDILGIEVGTVKSRLNRAREALKRELIKNGIRRGN</sequence>
<dbReference type="SUPFAM" id="SSF88946">
    <property type="entry name" value="Sigma2 domain of RNA polymerase sigma factors"/>
    <property type="match status" value="1"/>
</dbReference>
<dbReference type="InterPro" id="IPR036388">
    <property type="entry name" value="WH-like_DNA-bd_sf"/>
</dbReference>
<dbReference type="GO" id="GO:0006352">
    <property type="term" value="P:DNA-templated transcription initiation"/>
    <property type="evidence" value="ECO:0007669"/>
    <property type="project" value="InterPro"/>
</dbReference>
<dbReference type="PANTHER" id="PTHR43133:SF51">
    <property type="entry name" value="RNA POLYMERASE SIGMA FACTOR"/>
    <property type="match status" value="1"/>
</dbReference>
<dbReference type="Proteomes" id="UP000052015">
    <property type="component" value="Unassembled WGS sequence"/>
</dbReference>
<evidence type="ECO:0000256" key="2">
    <source>
        <dbReference type="ARBA" id="ARBA00023015"/>
    </source>
</evidence>
<dbReference type="STRING" id="908809.ABG79_00293"/>
<dbReference type="SUPFAM" id="SSF88659">
    <property type="entry name" value="Sigma3 and sigma4 domains of RNA polymerase sigma factors"/>
    <property type="match status" value="1"/>
</dbReference>
<keyword evidence="4" id="KW-0804">Transcription</keyword>
<evidence type="ECO:0000259" key="5">
    <source>
        <dbReference type="Pfam" id="PF04542"/>
    </source>
</evidence>
<evidence type="ECO:0000313" key="7">
    <source>
        <dbReference type="EMBL" id="KRQ88124.1"/>
    </source>
</evidence>
<proteinExistence type="inferred from homology"/>
<name>A0A0R3K438_CALMK</name>
<evidence type="ECO:0000256" key="3">
    <source>
        <dbReference type="ARBA" id="ARBA00023082"/>
    </source>
</evidence>
<comment type="similarity">
    <text evidence="1">Belongs to the sigma-70 factor family. ECF subfamily.</text>
</comment>
<dbReference type="Gene3D" id="1.10.1740.10">
    <property type="match status" value="1"/>
</dbReference>
<evidence type="ECO:0000313" key="8">
    <source>
        <dbReference type="Proteomes" id="UP000052015"/>
    </source>
</evidence>
<dbReference type="Gene3D" id="1.10.10.10">
    <property type="entry name" value="Winged helix-like DNA-binding domain superfamily/Winged helix DNA-binding domain"/>
    <property type="match status" value="1"/>
</dbReference>
<dbReference type="AlphaFoldDB" id="A0A0R3K438"/>
<dbReference type="InterPro" id="IPR013325">
    <property type="entry name" value="RNA_pol_sigma_r2"/>
</dbReference>